<name>A0ABR7FYI9_9FIRM</name>
<organism evidence="1 2">
    <name type="scientific">Lachnospira hominis</name>
    <name type="common">ex Liu et al. 2021</name>
    <dbReference type="NCBI Taxonomy" id="2763051"/>
    <lineage>
        <taxon>Bacteria</taxon>
        <taxon>Bacillati</taxon>
        <taxon>Bacillota</taxon>
        <taxon>Clostridia</taxon>
        <taxon>Lachnospirales</taxon>
        <taxon>Lachnospiraceae</taxon>
        <taxon>Lachnospira</taxon>
    </lineage>
</organism>
<reference evidence="1 2" key="1">
    <citation type="submission" date="2020-08" db="EMBL/GenBank/DDBJ databases">
        <title>Genome public.</title>
        <authorList>
            <person name="Liu C."/>
            <person name="Sun Q."/>
        </authorList>
    </citation>
    <scope>NUCLEOTIDE SEQUENCE [LARGE SCALE GENOMIC DNA]</scope>
    <source>
        <strain evidence="1 2">NSJ-43</strain>
    </source>
</reference>
<sequence length="82" mass="9901">MSLFKKDISKKELEKAFNEIQMNLENNYKDLAIKAYKDADLMLNNYHKESKIDEKTYTKFKARLDIFAKRMEGYSHRLNVKY</sequence>
<proteinExistence type="predicted"/>
<dbReference type="RefSeq" id="WP_021867154.1">
    <property type="nucleotide sequence ID" value="NZ_JACOPD010000002.1"/>
</dbReference>
<dbReference type="EMBL" id="JACOPD010000002">
    <property type="protein sequence ID" value="MBC5680243.1"/>
    <property type="molecule type" value="Genomic_DNA"/>
</dbReference>
<evidence type="ECO:0000313" key="2">
    <source>
        <dbReference type="Proteomes" id="UP000628463"/>
    </source>
</evidence>
<evidence type="ECO:0000313" key="1">
    <source>
        <dbReference type="EMBL" id="MBC5680243.1"/>
    </source>
</evidence>
<gene>
    <name evidence="1" type="ORF">H8S01_04605</name>
</gene>
<comment type="caution">
    <text evidence="1">The sequence shown here is derived from an EMBL/GenBank/DDBJ whole genome shotgun (WGS) entry which is preliminary data.</text>
</comment>
<dbReference type="Proteomes" id="UP000628463">
    <property type="component" value="Unassembled WGS sequence"/>
</dbReference>
<accession>A0ABR7FYI9</accession>
<protein>
    <submittedName>
        <fullName evidence="1">Uncharacterized protein</fullName>
    </submittedName>
</protein>
<keyword evidence="2" id="KW-1185">Reference proteome</keyword>